<comment type="caution">
    <text evidence="1">The sequence shown here is derived from an EMBL/GenBank/DDBJ whole genome shotgun (WGS) entry which is preliminary data.</text>
</comment>
<accession>A0A9N8YSL1</accession>
<proteinExistence type="predicted"/>
<protein>
    <submittedName>
        <fullName evidence="1">7041_t:CDS:1</fullName>
    </submittedName>
</protein>
<evidence type="ECO:0000313" key="2">
    <source>
        <dbReference type="Proteomes" id="UP000789342"/>
    </source>
</evidence>
<reference evidence="1" key="1">
    <citation type="submission" date="2021-06" db="EMBL/GenBank/DDBJ databases">
        <authorList>
            <person name="Kallberg Y."/>
            <person name="Tangrot J."/>
            <person name="Rosling A."/>
        </authorList>
    </citation>
    <scope>NUCLEOTIDE SEQUENCE</scope>
    <source>
        <strain evidence="1">CL551</strain>
    </source>
</reference>
<dbReference type="AlphaFoldDB" id="A0A9N8YSL1"/>
<gene>
    <name evidence="1" type="ORF">AMORRO_LOCUS1007</name>
</gene>
<sequence>MSNWIRKQISEDEIHARPAFQINPNWQVPMSMELRDYLLKEKTNLDGSTVDADFGIPIITSILKVFHLLLHFRGGRGDIEIFVSFGHSSSIYCTTHMKEDERKRGSEEGSWVMTIDKNALQNLLGNSLPC</sequence>
<dbReference type="EMBL" id="CAJVPV010000364">
    <property type="protein sequence ID" value="CAG8453264.1"/>
    <property type="molecule type" value="Genomic_DNA"/>
</dbReference>
<evidence type="ECO:0000313" key="1">
    <source>
        <dbReference type="EMBL" id="CAG8453264.1"/>
    </source>
</evidence>
<name>A0A9N8YSL1_9GLOM</name>
<dbReference type="Proteomes" id="UP000789342">
    <property type="component" value="Unassembled WGS sequence"/>
</dbReference>
<keyword evidence="2" id="KW-1185">Reference proteome</keyword>
<organism evidence="1 2">
    <name type="scientific">Acaulospora morrowiae</name>
    <dbReference type="NCBI Taxonomy" id="94023"/>
    <lineage>
        <taxon>Eukaryota</taxon>
        <taxon>Fungi</taxon>
        <taxon>Fungi incertae sedis</taxon>
        <taxon>Mucoromycota</taxon>
        <taxon>Glomeromycotina</taxon>
        <taxon>Glomeromycetes</taxon>
        <taxon>Diversisporales</taxon>
        <taxon>Acaulosporaceae</taxon>
        <taxon>Acaulospora</taxon>
    </lineage>
</organism>